<evidence type="ECO:0000256" key="5">
    <source>
        <dbReference type="ARBA" id="ARBA00023242"/>
    </source>
</evidence>
<keyword evidence="4" id="KW-0932">Cytokinin signaling pathway</keyword>
<dbReference type="Proteomes" id="UP000743370">
    <property type="component" value="Unassembled WGS sequence"/>
</dbReference>
<dbReference type="PANTHER" id="PTHR33347:SF27">
    <property type="entry name" value="PROTEIN SOB FIVE-LIKE 3-RELATED"/>
    <property type="match status" value="1"/>
</dbReference>
<feature type="compositionally biased region" description="Basic and acidic residues" evidence="7">
    <location>
        <begin position="112"/>
        <end position="123"/>
    </location>
</feature>
<sequence>MDSFKQIWGSAEGCSSSESGWTMYIASPMQEDDAGCSNENYGNHDIYGDNRRKKQGAKVDEEESDDSMASDASSGPVHYHHAYGHSQTSHGTAASKKDKQDHGSKCSKKNASKQEKKRVDSRRNIPKHSLNIISFTCFEPKLYVERYFSLNVETNFHFKVEIDARCLVIHQDIVIDAKHS</sequence>
<feature type="region of interest" description="Disordered" evidence="7">
    <location>
        <begin position="31"/>
        <end position="123"/>
    </location>
</feature>
<proteinExistence type="inferred from homology"/>
<evidence type="ECO:0000256" key="2">
    <source>
        <dbReference type="ARBA" id="ARBA00022490"/>
    </source>
</evidence>
<comment type="subcellular location">
    <subcellularLocation>
        <location evidence="1">Cytoplasm</location>
    </subcellularLocation>
</comment>
<dbReference type="GO" id="GO:0009736">
    <property type="term" value="P:cytokinin-activated signaling pathway"/>
    <property type="evidence" value="ECO:0007669"/>
    <property type="project" value="UniProtKB-KW"/>
</dbReference>
<keyword evidence="5" id="KW-0539">Nucleus</keyword>
<protein>
    <submittedName>
        <fullName evidence="8">Uncharacterized protein</fullName>
    </submittedName>
</protein>
<evidence type="ECO:0000313" key="9">
    <source>
        <dbReference type="Proteomes" id="UP000743370"/>
    </source>
</evidence>
<evidence type="ECO:0000313" key="8">
    <source>
        <dbReference type="EMBL" id="KAG2403932.1"/>
    </source>
</evidence>
<dbReference type="InterPro" id="IPR044670">
    <property type="entry name" value="SOFL"/>
</dbReference>
<evidence type="ECO:0000256" key="7">
    <source>
        <dbReference type="SAM" id="MobiDB-lite"/>
    </source>
</evidence>
<dbReference type="PANTHER" id="PTHR33347">
    <property type="entry name" value="OSJNBA0091C07.3 PROTEIN"/>
    <property type="match status" value="1"/>
</dbReference>
<comment type="similarity">
    <text evidence="6">Belongs to the SOFL plant protein family.</text>
</comment>
<keyword evidence="2" id="KW-0963">Cytoplasm</keyword>
<name>A0A8T0KXJ5_PHAAN</name>
<evidence type="ECO:0000256" key="3">
    <source>
        <dbReference type="ARBA" id="ARBA00022712"/>
    </source>
</evidence>
<reference evidence="8 9" key="1">
    <citation type="submission" date="2020-05" db="EMBL/GenBank/DDBJ databases">
        <title>Vigna angularis (adzuki bean) Var. LongXiaoDou No. 4 denovo assembly.</title>
        <authorList>
            <person name="Xiang H."/>
        </authorList>
    </citation>
    <scope>NUCLEOTIDE SEQUENCE [LARGE SCALE GENOMIC DNA]</scope>
    <source>
        <tissue evidence="8">Leaf</tissue>
    </source>
</reference>
<comment type="caution">
    <text evidence="8">The sequence shown here is derived from an EMBL/GenBank/DDBJ whole genome shotgun (WGS) entry which is preliminary data.</text>
</comment>
<dbReference type="GO" id="GO:0009691">
    <property type="term" value="P:cytokinin biosynthetic process"/>
    <property type="evidence" value="ECO:0007669"/>
    <property type="project" value="UniProtKB-KW"/>
</dbReference>
<keyword evidence="3" id="KW-0203">Cytokinin biosynthesis</keyword>
<dbReference type="EMBL" id="JABFOF010000002">
    <property type="protein sequence ID" value="KAG2403932.1"/>
    <property type="molecule type" value="Genomic_DNA"/>
</dbReference>
<dbReference type="AlphaFoldDB" id="A0A8T0KXJ5"/>
<organism evidence="8 9">
    <name type="scientific">Phaseolus angularis</name>
    <name type="common">Azuki bean</name>
    <name type="synonym">Vigna angularis</name>
    <dbReference type="NCBI Taxonomy" id="3914"/>
    <lineage>
        <taxon>Eukaryota</taxon>
        <taxon>Viridiplantae</taxon>
        <taxon>Streptophyta</taxon>
        <taxon>Embryophyta</taxon>
        <taxon>Tracheophyta</taxon>
        <taxon>Spermatophyta</taxon>
        <taxon>Magnoliopsida</taxon>
        <taxon>eudicotyledons</taxon>
        <taxon>Gunneridae</taxon>
        <taxon>Pentapetalae</taxon>
        <taxon>rosids</taxon>
        <taxon>fabids</taxon>
        <taxon>Fabales</taxon>
        <taxon>Fabaceae</taxon>
        <taxon>Papilionoideae</taxon>
        <taxon>50 kb inversion clade</taxon>
        <taxon>NPAAA clade</taxon>
        <taxon>indigoferoid/millettioid clade</taxon>
        <taxon>Phaseoleae</taxon>
        <taxon>Vigna</taxon>
    </lineage>
</organism>
<accession>A0A8T0KXJ5</accession>
<evidence type="ECO:0000256" key="6">
    <source>
        <dbReference type="ARBA" id="ARBA00024199"/>
    </source>
</evidence>
<evidence type="ECO:0000256" key="4">
    <source>
        <dbReference type="ARBA" id="ARBA00022864"/>
    </source>
</evidence>
<gene>
    <name evidence="8" type="ORF">HKW66_Vig0108540</name>
</gene>
<dbReference type="GO" id="GO:0005737">
    <property type="term" value="C:cytoplasm"/>
    <property type="evidence" value="ECO:0007669"/>
    <property type="project" value="UniProtKB-SubCell"/>
</dbReference>
<feature type="compositionally biased region" description="Basic and acidic residues" evidence="7">
    <location>
        <begin position="95"/>
        <end position="104"/>
    </location>
</feature>
<evidence type="ECO:0000256" key="1">
    <source>
        <dbReference type="ARBA" id="ARBA00004496"/>
    </source>
</evidence>